<dbReference type="KEGG" id="chn:A605_14467"/>
<sequence length="90" mass="9355">MSNPSCGCGHSDNTQTSAPESLTLTSTPANAEGTIGETAECPVMAGTPVIKAEAEAKGLYRDYEGQRYWLCCPGCGPKFDANPAQYAHAG</sequence>
<dbReference type="AlphaFoldDB" id="M1NR78"/>
<evidence type="ECO:0000313" key="3">
    <source>
        <dbReference type="EMBL" id="AGF73863.1"/>
    </source>
</evidence>
<geneLocation type="plasmid" evidence="3 4">
    <name>pCha1</name>
</geneLocation>
<organism evidence="3 4">
    <name type="scientific">Corynebacterium halotolerans YIM 70093 = DSM 44683</name>
    <dbReference type="NCBI Taxonomy" id="1121362"/>
    <lineage>
        <taxon>Bacteria</taxon>
        <taxon>Bacillati</taxon>
        <taxon>Actinomycetota</taxon>
        <taxon>Actinomycetes</taxon>
        <taxon>Mycobacteriales</taxon>
        <taxon>Corynebacteriaceae</taxon>
        <taxon>Corynebacterium</taxon>
    </lineage>
</organism>
<dbReference type="InterPro" id="IPR007029">
    <property type="entry name" value="YHS_dom"/>
</dbReference>
<evidence type="ECO:0000256" key="1">
    <source>
        <dbReference type="SAM" id="MobiDB-lite"/>
    </source>
</evidence>
<gene>
    <name evidence="3" type="ORF">A605_14467</name>
</gene>
<evidence type="ECO:0000313" key="4">
    <source>
        <dbReference type="Proteomes" id="UP000011723"/>
    </source>
</evidence>
<reference evidence="3 4" key="1">
    <citation type="journal article" date="2012" name="Stand. Genomic Sci.">
        <title>Genome sequence of the halotolerant bacterium Corynebacterium halotolerans type strain YIM 70093(T) (= DSM 44683(T)).</title>
        <authorList>
            <person name="Ruckert C."/>
            <person name="Albersmeier A."/>
            <person name="Al-Dilaimi A."/>
            <person name="Niehaus K."/>
            <person name="Szczepanowski R."/>
            <person name="Kalinowski J."/>
        </authorList>
    </citation>
    <scope>NUCLEOTIDE SEQUENCE [LARGE SCALE GENOMIC DNA]</scope>
    <source>
        <strain evidence="3">DSM 44683</strain>
        <plasmid evidence="4">Plasmid pCha1</plasmid>
    </source>
</reference>
<proteinExistence type="predicted"/>
<dbReference type="Gene3D" id="1.10.620.20">
    <property type="entry name" value="Ribonucleotide Reductase, subunit A"/>
    <property type="match status" value="1"/>
</dbReference>
<dbReference type="eggNOG" id="COG3350">
    <property type="taxonomic scope" value="Bacteria"/>
</dbReference>
<dbReference type="GO" id="GO:0016491">
    <property type="term" value="F:oxidoreductase activity"/>
    <property type="evidence" value="ECO:0007669"/>
    <property type="project" value="InterPro"/>
</dbReference>
<name>M1NR78_9CORY</name>
<dbReference type="RefSeq" id="WP_015402271.1">
    <property type="nucleotide sequence ID" value="NC_020303.1"/>
</dbReference>
<dbReference type="HOGENOM" id="CLU_187630_0_0_11"/>
<protein>
    <recommendedName>
        <fullName evidence="2">YHS domain-containing protein</fullName>
    </recommendedName>
</protein>
<dbReference type="InterPro" id="IPR012348">
    <property type="entry name" value="RNR-like"/>
</dbReference>
<feature type="region of interest" description="Disordered" evidence="1">
    <location>
        <begin position="1"/>
        <end position="37"/>
    </location>
</feature>
<dbReference type="InterPro" id="IPR009078">
    <property type="entry name" value="Ferritin-like_SF"/>
</dbReference>
<dbReference type="Proteomes" id="UP000011723">
    <property type="component" value="Plasmid pCha1"/>
</dbReference>
<dbReference type="EMBL" id="CP003698">
    <property type="protein sequence ID" value="AGF73863.1"/>
    <property type="molecule type" value="Genomic_DNA"/>
</dbReference>
<feature type="domain" description="YHS" evidence="2">
    <location>
        <begin position="56"/>
        <end position="89"/>
    </location>
</feature>
<keyword evidence="4" id="KW-1185">Reference proteome</keyword>
<dbReference type="Pfam" id="PF04945">
    <property type="entry name" value="YHS"/>
    <property type="match status" value="1"/>
</dbReference>
<feature type="compositionally biased region" description="Polar residues" evidence="1">
    <location>
        <begin position="1"/>
        <end position="29"/>
    </location>
</feature>
<keyword evidence="3" id="KW-0614">Plasmid</keyword>
<evidence type="ECO:0000259" key="2">
    <source>
        <dbReference type="Pfam" id="PF04945"/>
    </source>
</evidence>
<dbReference type="PATRIC" id="fig|1121362.3.peg.2912"/>
<dbReference type="SUPFAM" id="SSF47240">
    <property type="entry name" value="Ferritin-like"/>
    <property type="match status" value="1"/>
</dbReference>
<dbReference type="OrthoDB" id="9809270at2"/>
<accession>M1NR78</accession>